<proteinExistence type="predicted"/>
<dbReference type="Proteomes" id="UP000229757">
    <property type="component" value="Chromosome"/>
</dbReference>
<sequence length="103" mass="11809">MGQINYSIGSVSPPLKRPAGTFCRQIFLSRPTHQKVCFGLKCPSLIRQFPLIFYFLYQFLSDRYRAMFRNGKLSNYSLEVDSSIPIPTITHALLLAMPVCAYR</sequence>
<evidence type="ECO:0000313" key="1">
    <source>
        <dbReference type="EMBL" id="ATX76551.1"/>
    </source>
</evidence>
<reference evidence="1 2" key="1">
    <citation type="journal article" date="2017" name="Environ. Microbiol.">
        <title>Genomic and physiological analyses of 'Reinekea forsetii' reveal a versatile opportunistic lifestyle during spring algae blooms.</title>
        <authorList>
            <person name="Avci B."/>
            <person name="Hahnke R.L."/>
            <person name="Chafee M."/>
            <person name="Fischer T."/>
            <person name="Gruber-Vodicka H."/>
            <person name="Tegetmeyer H.E."/>
            <person name="Harder J."/>
            <person name="Fuchs B.M."/>
            <person name="Amann R.I."/>
            <person name="Teeling H."/>
        </authorList>
    </citation>
    <scope>NUCLEOTIDE SEQUENCE [LARGE SCALE GENOMIC DNA]</scope>
    <source>
        <strain evidence="1 2">Hel1_31_D35</strain>
    </source>
</reference>
<evidence type="ECO:0000313" key="2">
    <source>
        <dbReference type="Proteomes" id="UP000229757"/>
    </source>
</evidence>
<name>A0A2K8KRR4_9GAMM</name>
<accession>A0A2K8KRR4</accession>
<gene>
    <name evidence="1" type="ORF">REIFOR_01405</name>
</gene>
<dbReference type="AlphaFoldDB" id="A0A2K8KRR4"/>
<dbReference type="KEGG" id="rfo:REIFOR_01405"/>
<protein>
    <submittedName>
        <fullName evidence="1">Uncharacterized protein</fullName>
    </submittedName>
</protein>
<dbReference type="EMBL" id="CP011797">
    <property type="protein sequence ID" value="ATX76551.1"/>
    <property type="molecule type" value="Genomic_DNA"/>
</dbReference>
<organism evidence="1 2">
    <name type="scientific">Reinekea forsetii</name>
    <dbReference type="NCBI Taxonomy" id="1336806"/>
    <lineage>
        <taxon>Bacteria</taxon>
        <taxon>Pseudomonadati</taxon>
        <taxon>Pseudomonadota</taxon>
        <taxon>Gammaproteobacteria</taxon>
        <taxon>Oceanospirillales</taxon>
        <taxon>Saccharospirillaceae</taxon>
        <taxon>Reinekea</taxon>
    </lineage>
</organism>
<keyword evidence="2" id="KW-1185">Reference proteome</keyword>